<accession>A0ABP9PPD5</accession>
<evidence type="ECO:0000313" key="3">
    <source>
        <dbReference type="Proteomes" id="UP001499852"/>
    </source>
</evidence>
<dbReference type="Pfam" id="PF12951">
    <property type="entry name" value="PATR"/>
    <property type="match status" value="4"/>
</dbReference>
<dbReference type="Proteomes" id="UP001499852">
    <property type="component" value="Unassembled WGS sequence"/>
</dbReference>
<keyword evidence="1" id="KW-0732">Signal</keyword>
<reference evidence="3" key="1">
    <citation type="journal article" date="2019" name="Int. J. Syst. Evol. Microbiol.">
        <title>The Global Catalogue of Microorganisms (GCM) 10K type strain sequencing project: providing services to taxonomists for standard genome sequencing and annotation.</title>
        <authorList>
            <consortium name="The Broad Institute Genomics Platform"/>
            <consortium name="The Broad Institute Genome Sequencing Center for Infectious Disease"/>
            <person name="Wu L."/>
            <person name="Ma J."/>
        </authorList>
    </citation>
    <scope>NUCLEOTIDE SEQUENCE [LARGE SCALE GENOMIC DNA]</scope>
    <source>
        <strain evidence="3">JCM 18053</strain>
    </source>
</reference>
<dbReference type="InterPro" id="IPR013425">
    <property type="entry name" value="Autotrns_rpt"/>
</dbReference>
<evidence type="ECO:0008006" key="4">
    <source>
        <dbReference type="Google" id="ProtNLM"/>
    </source>
</evidence>
<sequence>MKSPLHPAAHQLSAWIRPFSVAILLLCQTYLALPPRLVAQVLTWDATPGTPGLQNGNGTWNTTVANWLDSTNANVLWGNTGLETAQFGSTTPASANTVSISGNMNLKGMNFLALGTATPVAGQQYALNGAVANTVLNFGDGGLIQFADFSSGGSQFVSFGTNLAFQGSNLTLQKSGGTATQFVNLNMLSNPNLTGMLTIGSYVYAGIAAQATISNVSGITIRNNGTLTLGGTGNYAMPITASGFANTYAAIRVTGNNVTLSGGITMTGSTGVLMHSGNTGMVISAPITDGGSGYAFHRFTLTKSDGTVTLNAANTYGGNTVLGRNSSGYTGGMTVLDYAAATAPQQDILYNGLAAPGGLDLLGSNIGSSVLMLTGKAGTINSQRLGNISVQGFRSSIELTSGAGGEMNLSFGTLSRTTTGTVAFTAPASGAITSSMADTVLGPWATYKSGVGLGTWAQVSGGVLTNFSGTTSAVTATPVTSDATSHLMLNSSSTGPLTQTGAVVNLATVSMTDTQVDRTVLTGAGNTLRLGVVGGVQITSNAKSLTIGQIGVASSLSAGGASAGTGQLFLTNHSNSSLLTVHSGITNNAGGGAVTLLVNGSAGATTILTGTSSHTGGTVVASGALELRNGAALGTTGGTINVIEGGSLRFANGITFSRPVTLSGVGVSTAVDGVLRNVSGNNTLTGLMTLVGNSTFTSDAGLLTIQATTPATNAITGTVNLNIGGRGDTAINGRINIATGLLTKTGNGSLTLGGDNNFTGILTISAGVLRPTHANALGVSATTFGSTVISAGAALELAGGITLAAEPISISSLGVASNGGIRNVSGNNTLTGLITLGGVTTIRIQSDSGKLIFDTASGAAITQTATTARVLVLAGAGNMDVLDPITRTSTGALTIVKEGNGTVMLASSVGNTITTLNGGALHLDFSAATSPTTNILHSGIAIPNELNLNSGTLLITGKSGASNSQAFGPVVPTGVNTAHGGSSYITVAQNGATRVDLSFGSFTRGVGGIVGITRPTTGSLTTTGGTDNAIFTSSLGAPYLWSLDAAAGDEWLGSTALSGGVRQIVPLSALPSGGYTPTTATTLVGNADIAAGVGTTTLGANTAITSLRFGQAQTTTLAQDVTGRILTVGGILVSSTVGNFTQTISTSTLKSPDAGANNDLPIIQNNTAAPLVINSAIVNAAGFGTTVTKGGLGTLVMRGASTYTGSTRVHEGILHFQSGSISSNTEFLLGSGDRSGKIILGIGSTAYNTTVDWLQVMGTGTDNRIVGGASVISTLMVDNVTSNNNFRAGFLGGAGENENNLSLSVNDVATVSTATVPTTMFLPLGPANTYAGQTLIRNATVEASVLANQGTASSLGTGTSNGVIELASGGNTTVLHVIGALRYVGSSDATTDRPIQISNSVTTVQTVLAVLENNGVGSVKFTAPFTSTGTNVTATRTLRLTGTNQGANEIVSIGNNGSVGTVLQKAGLGTWTLTGDSTHSGGTLVDAGTLLVSNLIGSGSATGTGNVTVAAGATLGGSGRILAGADRNITLTGATLQIGTELPGATPTVAGLLTLQTTGTGLLTLQTGSILDFDLFSGAGLGDNTGIAAAADRAIILGGLDLTSTTILKVANPTGLTAWAANDQWRLFDWTGLTGPIAGSVAQFDLPSLPDGLVWNTSDLFTSGVLSITLVPEPSRAIFLVFGGLALFTRRRRP</sequence>
<protein>
    <recommendedName>
        <fullName evidence="4">Secreted protein with PEP-CTERM sorting signal</fullName>
    </recommendedName>
</protein>
<evidence type="ECO:0000256" key="1">
    <source>
        <dbReference type="ARBA" id="ARBA00022729"/>
    </source>
</evidence>
<dbReference type="RefSeq" id="WP_345738706.1">
    <property type="nucleotide sequence ID" value="NZ_BAABIA010000012.1"/>
</dbReference>
<dbReference type="NCBIfam" id="TIGR02601">
    <property type="entry name" value="autotrns_rpt"/>
    <property type="match status" value="3"/>
</dbReference>
<proteinExistence type="predicted"/>
<evidence type="ECO:0000313" key="2">
    <source>
        <dbReference type="EMBL" id="GAA5148737.1"/>
    </source>
</evidence>
<name>A0ABP9PPD5_9BACT</name>
<dbReference type="EMBL" id="BAABIA010000012">
    <property type="protein sequence ID" value="GAA5148737.1"/>
    <property type="molecule type" value="Genomic_DNA"/>
</dbReference>
<gene>
    <name evidence="2" type="ORF">GCM10023213_45420</name>
</gene>
<organism evidence="2 3">
    <name type="scientific">Prosthecobacter algae</name>
    <dbReference type="NCBI Taxonomy" id="1144682"/>
    <lineage>
        <taxon>Bacteria</taxon>
        <taxon>Pseudomonadati</taxon>
        <taxon>Verrucomicrobiota</taxon>
        <taxon>Verrucomicrobiia</taxon>
        <taxon>Verrucomicrobiales</taxon>
        <taxon>Verrucomicrobiaceae</taxon>
        <taxon>Prosthecobacter</taxon>
    </lineage>
</organism>
<comment type="caution">
    <text evidence="2">The sequence shown here is derived from an EMBL/GenBank/DDBJ whole genome shotgun (WGS) entry which is preliminary data.</text>
</comment>
<keyword evidence="3" id="KW-1185">Reference proteome</keyword>